<dbReference type="PANTHER" id="PTHR42723">
    <property type="entry name" value="CHLOROPHYLL SYNTHASE"/>
    <property type="match status" value="1"/>
</dbReference>
<sequence>MYILKLIRLKNLLMIGGMQYALRYGLIQPILEQFDLHPVLSHFRFALVVLATLLLAASGYIINDYFDIRIDRINKPGKVLVGKYITRRMALFLHVLLTISGILIGLFIAYVSRKEIYALMFISTPVILWYYSTTFKRHIVIGNLVISFLTGIVVLLVVSVEFAMLSKVHGQAIIRTEACSTAWFWTSGFAIFAFISNFIREIIKDTEDIKGDKAVGCKTLPIALGLPLTKAFVLIIVAFTLIALWGIYFYVDDFQDIPYVLPYFIIGFTLPHFLLAVKWIKAGTPADYHQVSNISKLIILLGVLFILMAGQMF</sequence>
<comment type="subcellular location">
    <subcellularLocation>
        <location evidence="1">Membrane</location>
        <topology evidence="1">Multi-pass membrane protein</topology>
    </subcellularLocation>
</comment>
<feature type="transmembrane region" description="Helical" evidence="6">
    <location>
        <begin position="291"/>
        <end position="310"/>
    </location>
</feature>
<accession>A0A941F491</accession>
<proteinExistence type="predicted"/>
<evidence type="ECO:0000313" key="8">
    <source>
        <dbReference type="Proteomes" id="UP000679220"/>
    </source>
</evidence>
<keyword evidence="8" id="KW-1185">Reference proteome</keyword>
<reference evidence="7" key="2">
    <citation type="submission" date="2021-04" db="EMBL/GenBank/DDBJ databases">
        <authorList>
            <person name="Zhang T."/>
            <person name="Zhang Y."/>
            <person name="Lu D."/>
            <person name="Zuo D."/>
            <person name="Du Z."/>
        </authorList>
    </citation>
    <scope>NUCLEOTIDE SEQUENCE</scope>
    <source>
        <strain evidence="7">JR1</strain>
    </source>
</reference>
<organism evidence="7 8">
    <name type="scientific">Carboxylicivirga sediminis</name>
    <dbReference type="NCBI Taxonomy" id="2006564"/>
    <lineage>
        <taxon>Bacteria</taxon>
        <taxon>Pseudomonadati</taxon>
        <taxon>Bacteroidota</taxon>
        <taxon>Bacteroidia</taxon>
        <taxon>Marinilabiliales</taxon>
        <taxon>Marinilabiliaceae</taxon>
        <taxon>Carboxylicivirga</taxon>
    </lineage>
</organism>
<evidence type="ECO:0000256" key="5">
    <source>
        <dbReference type="ARBA" id="ARBA00023136"/>
    </source>
</evidence>
<feature type="transmembrane region" description="Helical" evidence="6">
    <location>
        <begin position="260"/>
        <end position="279"/>
    </location>
</feature>
<dbReference type="InterPro" id="IPR044878">
    <property type="entry name" value="UbiA_sf"/>
</dbReference>
<dbReference type="InterPro" id="IPR050475">
    <property type="entry name" value="Prenyltransferase_related"/>
</dbReference>
<reference evidence="7" key="1">
    <citation type="journal article" date="2018" name="Int. J. Syst. Evol. Microbiol.">
        <title>Carboxylicivirga sediminis sp. nov., isolated from coastal sediment.</title>
        <authorList>
            <person name="Wang F.Q."/>
            <person name="Ren L.H."/>
            <person name="Zou R.J."/>
            <person name="Sun Y.Z."/>
            <person name="Liu X.J."/>
            <person name="Jiang F."/>
            <person name="Liu L.J."/>
        </authorList>
    </citation>
    <scope>NUCLEOTIDE SEQUENCE</scope>
    <source>
        <strain evidence="7">JR1</strain>
    </source>
</reference>
<dbReference type="Gene3D" id="1.10.357.140">
    <property type="entry name" value="UbiA prenyltransferase"/>
    <property type="match status" value="1"/>
</dbReference>
<feature type="transmembrane region" description="Helical" evidence="6">
    <location>
        <begin position="90"/>
        <end position="110"/>
    </location>
</feature>
<dbReference type="GO" id="GO:0016020">
    <property type="term" value="C:membrane"/>
    <property type="evidence" value="ECO:0007669"/>
    <property type="project" value="UniProtKB-SubCell"/>
</dbReference>
<dbReference type="AlphaFoldDB" id="A0A941F491"/>
<feature type="transmembrane region" description="Helical" evidence="6">
    <location>
        <begin position="182"/>
        <end position="199"/>
    </location>
</feature>
<evidence type="ECO:0000256" key="1">
    <source>
        <dbReference type="ARBA" id="ARBA00004141"/>
    </source>
</evidence>
<feature type="transmembrane region" description="Helical" evidence="6">
    <location>
        <begin position="116"/>
        <end position="132"/>
    </location>
</feature>
<keyword evidence="5 6" id="KW-0472">Membrane</keyword>
<name>A0A941F491_9BACT</name>
<feature type="transmembrane region" description="Helical" evidence="6">
    <location>
        <begin position="12"/>
        <end position="31"/>
    </location>
</feature>
<dbReference type="CDD" id="cd13961">
    <property type="entry name" value="PT_UbiA_DGGGPS"/>
    <property type="match status" value="1"/>
</dbReference>
<evidence type="ECO:0000256" key="6">
    <source>
        <dbReference type="SAM" id="Phobius"/>
    </source>
</evidence>
<evidence type="ECO:0000313" key="7">
    <source>
        <dbReference type="EMBL" id="MBR8536124.1"/>
    </source>
</evidence>
<keyword evidence="3 6" id="KW-0812">Transmembrane</keyword>
<keyword evidence="4 6" id="KW-1133">Transmembrane helix</keyword>
<dbReference type="Gene3D" id="1.20.120.1780">
    <property type="entry name" value="UbiA prenyltransferase"/>
    <property type="match status" value="1"/>
</dbReference>
<dbReference type="RefSeq" id="WP_212190852.1">
    <property type="nucleotide sequence ID" value="NZ_JAGTAR010000015.1"/>
</dbReference>
<dbReference type="Proteomes" id="UP000679220">
    <property type="component" value="Unassembled WGS sequence"/>
</dbReference>
<gene>
    <name evidence="7" type="ORF">KDU71_11195</name>
</gene>
<dbReference type="PANTHER" id="PTHR42723:SF1">
    <property type="entry name" value="CHLOROPHYLL SYNTHASE, CHLOROPLASTIC"/>
    <property type="match status" value="1"/>
</dbReference>
<evidence type="ECO:0000256" key="3">
    <source>
        <dbReference type="ARBA" id="ARBA00022692"/>
    </source>
</evidence>
<dbReference type="InterPro" id="IPR000537">
    <property type="entry name" value="UbiA_prenyltransferase"/>
</dbReference>
<evidence type="ECO:0000256" key="4">
    <source>
        <dbReference type="ARBA" id="ARBA00022989"/>
    </source>
</evidence>
<dbReference type="Pfam" id="PF01040">
    <property type="entry name" value="UbiA"/>
    <property type="match status" value="1"/>
</dbReference>
<feature type="transmembrane region" description="Helical" evidence="6">
    <location>
        <begin position="43"/>
        <end position="62"/>
    </location>
</feature>
<evidence type="ECO:0000256" key="2">
    <source>
        <dbReference type="ARBA" id="ARBA00022475"/>
    </source>
</evidence>
<feature type="transmembrane region" description="Helical" evidence="6">
    <location>
        <begin position="139"/>
        <end position="162"/>
    </location>
</feature>
<keyword evidence="2" id="KW-1003">Cell membrane</keyword>
<protein>
    <submittedName>
        <fullName evidence="7">Geranylgeranylglycerol-phosphate geranylgeranyltransferase</fullName>
    </submittedName>
</protein>
<comment type="caution">
    <text evidence="7">The sequence shown here is derived from an EMBL/GenBank/DDBJ whole genome shotgun (WGS) entry which is preliminary data.</text>
</comment>
<feature type="transmembrane region" description="Helical" evidence="6">
    <location>
        <begin position="220"/>
        <end position="248"/>
    </location>
</feature>
<dbReference type="GO" id="GO:0016765">
    <property type="term" value="F:transferase activity, transferring alkyl or aryl (other than methyl) groups"/>
    <property type="evidence" value="ECO:0007669"/>
    <property type="project" value="InterPro"/>
</dbReference>
<dbReference type="EMBL" id="JAGTAR010000015">
    <property type="protein sequence ID" value="MBR8536124.1"/>
    <property type="molecule type" value="Genomic_DNA"/>
</dbReference>